<feature type="domain" description="Stability determinant" evidence="2">
    <location>
        <begin position="106"/>
        <end position="136"/>
    </location>
</feature>
<dbReference type="STRING" id="658167.SAMN04488135_109143"/>
<evidence type="ECO:0000256" key="1">
    <source>
        <dbReference type="SAM" id="MobiDB-lite"/>
    </source>
</evidence>
<dbReference type="InterPro" id="IPR048851">
    <property type="entry name" value="PaaA2_dom"/>
</dbReference>
<dbReference type="Proteomes" id="UP000184226">
    <property type="component" value="Unassembled WGS sequence"/>
</dbReference>
<gene>
    <name evidence="3" type="ORF">SAMN04488135_109143</name>
</gene>
<dbReference type="Gene3D" id="6.20.450.20">
    <property type="match status" value="1"/>
</dbReference>
<proteinExistence type="predicted"/>
<accession>A0A1M5YKJ1</accession>
<feature type="region of interest" description="Disordered" evidence="1">
    <location>
        <begin position="119"/>
        <end position="150"/>
    </location>
</feature>
<organism evidence="3 4">
    <name type="scientific">Pollutimonas bauzanensis</name>
    <dbReference type="NCBI Taxonomy" id="658167"/>
    <lineage>
        <taxon>Bacteria</taxon>
        <taxon>Pseudomonadati</taxon>
        <taxon>Pseudomonadota</taxon>
        <taxon>Betaproteobacteria</taxon>
        <taxon>Burkholderiales</taxon>
        <taxon>Alcaligenaceae</taxon>
        <taxon>Pollutimonas</taxon>
    </lineage>
</organism>
<sequence length="150" mass="16828">MATSDTIDHHTLTRLVEAGAVRGATVIGQPGGWGVVVQYGKTQRAVAAKRGPLRVWRRFETLASYLKDMGLDHYQVDAVNYAPLALMESNPKRPDAADRMRRAHEAAAYDEWFRGRVQASRDDPRPSIPNDEVKAEFAKRREALRAKATR</sequence>
<dbReference type="RefSeq" id="WP_073104957.1">
    <property type="nucleotide sequence ID" value="NZ_FQXE01000009.1"/>
</dbReference>
<evidence type="ECO:0000313" key="3">
    <source>
        <dbReference type="EMBL" id="SHI12033.1"/>
    </source>
</evidence>
<name>A0A1M5YKJ1_9BURK</name>
<reference evidence="3 4" key="1">
    <citation type="submission" date="2016-11" db="EMBL/GenBank/DDBJ databases">
        <authorList>
            <person name="Jaros S."/>
            <person name="Januszkiewicz K."/>
            <person name="Wedrychowicz H."/>
        </authorList>
    </citation>
    <scope>NUCLEOTIDE SEQUENCE [LARGE SCALE GENOMIC DNA]</scope>
    <source>
        <strain evidence="3 4">CGMCC 1.10190</strain>
    </source>
</reference>
<dbReference type="EMBL" id="FQXE01000009">
    <property type="protein sequence ID" value="SHI12033.1"/>
    <property type="molecule type" value="Genomic_DNA"/>
</dbReference>
<evidence type="ECO:0000259" key="2">
    <source>
        <dbReference type="Pfam" id="PF21217"/>
    </source>
</evidence>
<evidence type="ECO:0000313" key="4">
    <source>
        <dbReference type="Proteomes" id="UP000184226"/>
    </source>
</evidence>
<dbReference type="Pfam" id="PF21217">
    <property type="entry name" value="PaaA2"/>
    <property type="match status" value="1"/>
</dbReference>
<dbReference type="AlphaFoldDB" id="A0A1M5YKJ1"/>
<keyword evidence="4" id="KW-1185">Reference proteome</keyword>
<dbReference type="OrthoDB" id="1666683at2"/>
<protein>
    <recommendedName>
        <fullName evidence="2">Stability determinant domain-containing protein</fullName>
    </recommendedName>
</protein>